<dbReference type="InterPro" id="IPR006660">
    <property type="entry name" value="Arsenate_reductase-like"/>
</dbReference>
<dbReference type="Gene3D" id="3.40.30.10">
    <property type="entry name" value="Glutaredoxin"/>
    <property type="match status" value="1"/>
</dbReference>
<dbReference type="EMBL" id="CP029803">
    <property type="protein sequence ID" value="AWT60603.1"/>
    <property type="molecule type" value="Genomic_DNA"/>
</dbReference>
<evidence type="ECO:0000313" key="4">
    <source>
        <dbReference type="EMBL" id="AWT60603.1"/>
    </source>
</evidence>
<sequence>MEDCIIYHNPTCSKSRTTIALLQERHEGYEVVEYLKNPPSPEQLDRICRELDMEPTAIVRFKESRCAELGISERDDRKREEWIEILCENPILIERPIVTRHGKAVIGRPPENILRLFS</sequence>
<evidence type="ECO:0000256" key="1">
    <source>
        <dbReference type="ARBA" id="ARBA00007198"/>
    </source>
</evidence>
<accession>A0A2Z4AE72</accession>
<dbReference type="NCBIfam" id="TIGR00014">
    <property type="entry name" value="arsC"/>
    <property type="match status" value="1"/>
</dbReference>
<dbReference type="AlphaFoldDB" id="A0A2Z4AE72"/>
<dbReference type="PROSITE" id="PS51353">
    <property type="entry name" value="ARSC"/>
    <property type="match status" value="1"/>
</dbReference>
<evidence type="ECO:0000256" key="2">
    <source>
        <dbReference type="ARBA" id="ARBA00023002"/>
    </source>
</evidence>
<evidence type="ECO:0000256" key="3">
    <source>
        <dbReference type="PROSITE-ProRule" id="PRU01282"/>
    </source>
</evidence>
<organism evidence="4 5">
    <name type="scientific">Candidatus Moanibacter tarae</name>
    <dbReference type="NCBI Taxonomy" id="2200854"/>
    <lineage>
        <taxon>Bacteria</taxon>
        <taxon>Pseudomonadati</taxon>
        <taxon>Verrucomicrobiota</taxon>
        <taxon>Opitutia</taxon>
        <taxon>Puniceicoccales</taxon>
        <taxon>Puniceicoccales incertae sedis</taxon>
        <taxon>Candidatus Moanibacter</taxon>
    </lineage>
</organism>
<dbReference type="InterPro" id="IPR036249">
    <property type="entry name" value="Thioredoxin-like_sf"/>
</dbReference>
<dbReference type="InterPro" id="IPR006659">
    <property type="entry name" value="Arsenate_reductase"/>
</dbReference>
<dbReference type="SUPFAM" id="SSF52833">
    <property type="entry name" value="Thioredoxin-like"/>
    <property type="match status" value="1"/>
</dbReference>
<protein>
    <submittedName>
        <fullName evidence="4">Uncharacterized protein</fullName>
    </submittedName>
</protein>
<dbReference type="PANTHER" id="PTHR30041">
    <property type="entry name" value="ARSENATE REDUCTASE"/>
    <property type="match status" value="1"/>
</dbReference>
<reference evidence="4 5" key="1">
    <citation type="submission" date="2018-06" db="EMBL/GenBank/DDBJ databases">
        <title>Draft Genome Sequence of a Novel Marine Bacterium Related to the Verrucomicrobia.</title>
        <authorList>
            <person name="Vosseberg J."/>
            <person name="Martijn J."/>
            <person name="Ettema T.J.G."/>
        </authorList>
    </citation>
    <scope>NUCLEOTIDE SEQUENCE [LARGE SCALE GENOMIC DNA]</scope>
    <source>
        <strain evidence="4">TARA_B100001123</strain>
    </source>
</reference>
<proteinExistence type="inferred from homology"/>
<name>A0A2Z4AE72_9BACT</name>
<dbReference type="KEGG" id="mtar:DF168_01818"/>
<gene>
    <name evidence="4" type="primary">yfgD</name>
    <name evidence="4" type="ORF">DF168_01818</name>
</gene>
<comment type="similarity">
    <text evidence="1 3">Belongs to the ArsC family.</text>
</comment>
<dbReference type="PANTHER" id="PTHR30041:SF4">
    <property type="entry name" value="ARSENATE REDUCTASE"/>
    <property type="match status" value="1"/>
</dbReference>
<dbReference type="Proteomes" id="UP000247465">
    <property type="component" value="Chromosome"/>
</dbReference>
<dbReference type="Pfam" id="PF03960">
    <property type="entry name" value="ArsC"/>
    <property type="match status" value="1"/>
</dbReference>
<dbReference type="CDD" id="cd03034">
    <property type="entry name" value="ArsC_ArsC"/>
    <property type="match status" value="1"/>
</dbReference>
<keyword evidence="2" id="KW-0560">Oxidoreductase</keyword>
<evidence type="ECO:0000313" key="5">
    <source>
        <dbReference type="Proteomes" id="UP000247465"/>
    </source>
</evidence>
<dbReference type="GO" id="GO:0008794">
    <property type="term" value="F:arsenate reductase (glutaredoxin) activity"/>
    <property type="evidence" value="ECO:0007669"/>
    <property type="project" value="InterPro"/>
</dbReference>